<dbReference type="AlphaFoldDB" id="A0A164IX10"/>
<keyword evidence="2" id="KW-1185">Reference proteome</keyword>
<organism evidence="1 2">
    <name type="scientific">Nocardia terpenica</name>
    <dbReference type="NCBI Taxonomy" id="455432"/>
    <lineage>
        <taxon>Bacteria</taxon>
        <taxon>Bacillati</taxon>
        <taxon>Actinomycetota</taxon>
        <taxon>Actinomycetes</taxon>
        <taxon>Mycobacteriales</taxon>
        <taxon>Nocardiaceae</taxon>
        <taxon>Nocardia</taxon>
    </lineage>
</organism>
<name>A0A164IX10_9NOCA</name>
<evidence type="ECO:0008006" key="3">
    <source>
        <dbReference type="Google" id="ProtNLM"/>
    </source>
</evidence>
<dbReference type="Proteomes" id="UP000076512">
    <property type="component" value="Unassembled WGS sequence"/>
</dbReference>
<proteinExistence type="predicted"/>
<dbReference type="EMBL" id="LWGR01000016">
    <property type="protein sequence ID" value="KZM69821.1"/>
    <property type="molecule type" value="Genomic_DNA"/>
</dbReference>
<protein>
    <recommendedName>
        <fullName evidence="3">Amidoligase enzyme</fullName>
    </recommendedName>
</protein>
<evidence type="ECO:0000313" key="1">
    <source>
        <dbReference type="EMBL" id="KZM69821.1"/>
    </source>
</evidence>
<gene>
    <name evidence="1" type="ORF">AWN90_04185</name>
</gene>
<dbReference type="STRING" id="455432.AWN90_04185"/>
<evidence type="ECO:0000313" key="2">
    <source>
        <dbReference type="Proteomes" id="UP000076512"/>
    </source>
</evidence>
<sequence>MPAVSACAPCSVCSGPVTDDPPVCADCASLPLCDSCGLPAAEPRLTVDDGIRCPDCLTGWHRCESCDLYTDHTGTPTVDDGYVCDSCRRCNYRECADCGLLTIETRSLDNGNVVCPDCGTDYSACPDCGDLISGEGRYCSWCRDDDADDRLHEYSYKPDPEFHGRGPLFLGMELEIKTPQAVFGDCVDLALDRLGDLAYLKEDGSIGCGFELVTHPMSYAWAMRRFPWPLLGQLHALGAYTDTGVGLHVHVSRAGFSSPAHVFRWMKFFYRNQTHATTLARRDPDYWASFSPRARARVADFAKGERWAFGRTQAINVQPEHTFEVRIFASSLVPQQVQAALAFVAGSIEYTRHLTAGDIARRRGWEWPAFVAWIRSHPEYRPLLAEMEDLACAS</sequence>
<reference evidence="1 2" key="1">
    <citation type="submission" date="2016-04" db="EMBL/GenBank/DDBJ databases">
        <authorList>
            <person name="Evans L.H."/>
            <person name="Alamgir A."/>
            <person name="Owens N."/>
            <person name="Weber N.D."/>
            <person name="Virtaneva K."/>
            <person name="Barbian K."/>
            <person name="Babar A."/>
            <person name="Rosenke K."/>
        </authorList>
    </citation>
    <scope>NUCLEOTIDE SEQUENCE [LARGE SCALE GENOMIC DNA]</scope>
    <source>
        <strain evidence="1 2">IFM 0406</strain>
    </source>
</reference>
<accession>A0A164IX10</accession>
<comment type="caution">
    <text evidence="1">The sequence shown here is derived from an EMBL/GenBank/DDBJ whole genome shotgun (WGS) entry which is preliminary data.</text>
</comment>